<evidence type="ECO:0000256" key="8">
    <source>
        <dbReference type="ARBA" id="ARBA00023237"/>
    </source>
</evidence>
<dbReference type="InterPro" id="IPR039426">
    <property type="entry name" value="TonB-dep_rcpt-like"/>
</dbReference>
<dbReference type="SUPFAM" id="SSF56935">
    <property type="entry name" value="Porins"/>
    <property type="match status" value="1"/>
</dbReference>
<dbReference type="EMBL" id="UINC01138660">
    <property type="protein sequence ID" value="SVD24744.1"/>
    <property type="molecule type" value="Genomic_DNA"/>
</dbReference>
<proteinExistence type="predicted"/>
<dbReference type="InterPro" id="IPR000531">
    <property type="entry name" value="Beta-barrel_TonB"/>
</dbReference>
<keyword evidence="2" id="KW-0813">Transport</keyword>
<evidence type="ECO:0000256" key="3">
    <source>
        <dbReference type="ARBA" id="ARBA00022692"/>
    </source>
</evidence>
<feature type="non-terminal residue" evidence="10">
    <location>
        <position position="1"/>
    </location>
</feature>
<feature type="non-terminal residue" evidence="10">
    <location>
        <position position="299"/>
    </location>
</feature>
<accession>A0A382TRN1</accession>
<evidence type="ECO:0000256" key="4">
    <source>
        <dbReference type="ARBA" id="ARBA00022729"/>
    </source>
</evidence>
<keyword evidence="5" id="KW-0798">TonB box</keyword>
<dbReference type="PANTHER" id="PTHR30069:SF29">
    <property type="entry name" value="HEMOGLOBIN AND HEMOGLOBIN-HAPTOGLOBIN-BINDING PROTEIN 1-RELATED"/>
    <property type="match status" value="1"/>
</dbReference>
<evidence type="ECO:0000256" key="5">
    <source>
        <dbReference type="ARBA" id="ARBA00023077"/>
    </source>
</evidence>
<sequence length="299" mass="33751">KNTDMEFIGRYIKSNDEIDDSFNRVDSSASNNVDEFSVSLPFKTSFSGCGDCFFQMWDVKLTPSLYYKHALTIGVTTRSVSVDRTLTMDLQNNVFLNNNLSLLFGVEYEHQNAMAHESADQGFGVNEGYHALVDNYAGYLQSIFQYQNRLILTAGFRKEFNTAFGNVLTYKLEGGYNFESTGTRLNTSFATGFRAPTFDELYFPAVDGFLSSNPSLIPEKIKSFEIGLKQGFLNNRLQAGLTFFNTVTTNFIQSNASFVTDNFGKFFSQGLETAINIKLPQDLSVSINHTWNNHWIDED</sequence>
<keyword evidence="4" id="KW-0732">Signal</keyword>
<comment type="subcellular location">
    <subcellularLocation>
        <location evidence="1">Cell outer membrane</location>
        <topology evidence="1">Multi-pass membrane protein</topology>
    </subcellularLocation>
</comment>
<protein>
    <recommendedName>
        <fullName evidence="9">TonB-dependent receptor-like beta-barrel domain-containing protein</fullName>
    </recommendedName>
</protein>
<dbReference type="GO" id="GO:0015344">
    <property type="term" value="F:siderophore uptake transmembrane transporter activity"/>
    <property type="evidence" value="ECO:0007669"/>
    <property type="project" value="TreeGrafter"/>
</dbReference>
<keyword evidence="7" id="KW-0675">Receptor</keyword>
<keyword evidence="8" id="KW-0998">Cell outer membrane</keyword>
<evidence type="ECO:0000256" key="1">
    <source>
        <dbReference type="ARBA" id="ARBA00004571"/>
    </source>
</evidence>
<evidence type="ECO:0000256" key="7">
    <source>
        <dbReference type="ARBA" id="ARBA00023170"/>
    </source>
</evidence>
<dbReference type="Pfam" id="PF00593">
    <property type="entry name" value="TonB_dep_Rec_b-barrel"/>
    <property type="match status" value="1"/>
</dbReference>
<dbReference type="AlphaFoldDB" id="A0A382TRN1"/>
<dbReference type="PROSITE" id="PS52016">
    <property type="entry name" value="TONB_DEPENDENT_REC_3"/>
    <property type="match status" value="1"/>
</dbReference>
<dbReference type="GO" id="GO:0009279">
    <property type="term" value="C:cell outer membrane"/>
    <property type="evidence" value="ECO:0007669"/>
    <property type="project" value="UniProtKB-SubCell"/>
</dbReference>
<name>A0A382TRN1_9ZZZZ</name>
<dbReference type="GO" id="GO:0044718">
    <property type="term" value="P:siderophore transmembrane transport"/>
    <property type="evidence" value="ECO:0007669"/>
    <property type="project" value="TreeGrafter"/>
</dbReference>
<evidence type="ECO:0000259" key="9">
    <source>
        <dbReference type="Pfam" id="PF00593"/>
    </source>
</evidence>
<organism evidence="10">
    <name type="scientific">marine metagenome</name>
    <dbReference type="NCBI Taxonomy" id="408172"/>
    <lineage>
        <taxon>unclassified sequences</taxon>
        <taxon>metagenomes</taxon>
        <taxon>ecological metagenomes</taxon>
    </lineage>
</organism>
<evidence type="ECO:0000256" key="6">
    <source>
        <dbReference type="ARBA" id="ARBA00023136"/>
    </source>
</evidence>
<gene>
    <name evidence="10" type="ORF">METZ01_LOCUS377598</name>
</gene>
<evidence type="ECO:0000313" key="10">
    <source>
        <dbReference type="EMBL" id="SVD24744.1"/>
    </source>
</evidence>
<feature type="domain" description="TonB-dependent receptor-like beta-barrel" evidence="9">
    <location>
        <begin position="72"/>
        <end position="291"/>
    </location>
</feature>
<keyword evidence="3" id="KW-0812">Transmembrane</keyword>
<evidence type="ECO:0000256" key="2">
    <source>
        <dbReference type="ARBA" id="ARBA00022448"/>
    </source>
</evidence>
<dbReference type="InterPro" id="IPR036942">
    <property type="entry name" value="Beta-barrel_TonB_sf"/>
</dbReference>
<reference evidence="10" key="1">
    <citation type="submission" date="2018-05" db="EMBL/GenBank/DDBJ databases">
        <authorList>
            <person name="Lanie J.A."/>
            <person name="Ng W.-L."/>
            <person name="Kazmierczak K.M."/>
            <person name="Andrzejewski T.M."/>
            <person name="Davidsen T.M."/>
            <person name="Wayne K.J."/>
            <person name="Tettelin H."/>
            <person name="Glass J.I."/>
            <person name="Rusch D."/>
            <person name="Podicherti R."/>
            <person name="Tsui H.-C.T."/>
            <person name="Winkler M.E."/>
        </authorList>
    </citation>
    <scope>NUCLEOTIDE SEQUENCE</scope>
</reference>
<keyword evidence="6" id="KW-0472">Membrane</keyword>
<dbReference type="PANTHER" id="PTHR30069">
    <property type="entry name" value="TONB-DEPENDENT OUTER MEMBRANE RECEPTOR"/>
    <property type="match status" value="1"/>
</dbReference>
<dbReference type="Gene3D" id="2.40.170.20">
    <property type="entry name" value="TonB-dependent receptor, beta-barrel domain"/>
    <property type="match status" value="1"/>
</dbReference>